<gene>
    <name evidence="10" type="ORF">CPB83DRAFT_468307</name>
</gene>
<evidence type="ECO:0000259" key="9">
    <source>
        <dbReference type="SMART" id="SM00762"/>
    </source>
</evidence>
<dbReference type="GO" id="GO:0000139">
    <property type="term" value="C:Golgi membrane"/>
    <property type="evidence" value="ECO:0007669"/>
    <property type="project" value="UniProtKB-SubCell"/>
</dbReference>
<keyword evidence="6" id="KW-0333">Golgi apparatus</keyword>
<protein>
    <recommendedName>
        <fullName evidence="3">Conserved oligomeric Golgi complex subunit 4</fullName>
    </recommendedName>
    <alternativeName>
        <fullName evidence="8">Component of oligomeric Golgi complex 4</fullName>
    </alternativeName>
</protein>
<dbReference type="InterPro" id="IPR013167">
    <property type="entry name" value="COG4_M"/>
</dbReference>
<dbReference type="EMBL" id="MU157828">
    <property type="protein sequence ID" value="KAF9533336.1"/>
    <property type="molecule type" value="Genomic_DNA"/>
</dbReference>
<organism evidence="10 11">
    <name type="scientific">Crepidotus variabilis</name>
    <dbReference type="NCBI Taxonomy" id="179855"/>
    <lineage>
        <taxon>Eukaryota</taxon>
        <taxon>Fungi</taxon>
        <taxon>Dikarya</taxon>
        <taxon>Basidiomycota</taxon>
        <taxon>Agaricomycotina</taxon>
        <taxon>Agaricomycetes</taxon>
        <taxon>Agaricomycetidae</taxon>
        <taxon>Agaricales</taxon>
        <taxon>Agaricineae</taxon>
        <taxon>Crepidotaceae</taxon>
        <taxon>Crepidotus</taxon>
    </lineage>
</organism>
<dbReference type="InterPro" id="IPR048682">
    <property type="entry name" value="COG4"/>
</dbReference>
<name>A0A9P6EP17_9AGAR</name>
<evidence type="ECO:0000256" key="5">
    <source>
        <dbReference type="ARBA" id="ARBA00022927"/>
    </source>
</evidence>
<dbReference type="PANTHER" id="PTHR24016">
    <property type="entry name" value="CONSERVED OLIGOMERIC GOLGI COMPLEX SUBUNIT 4"/>
    <property type="match status" value="1"/>
</dbReference>
<evidence type="ECO:0000313" key="11">
    <source>
        <dbReference type="Proteomes" id="UP000807306"/>
    </source>
</evidence>
<keyword evidence="11" id="KW-1185">Reference proteome</keyword>
<keyword evidence="7" id="KW-0472">Membrane</keyword>
<comment type="caution">
    <text evidence="10">The sequence shown here is derived from an EMBL/GenBank/DDBJ whole genome shotgun (WGS) entry which is preliminary data.</text>
</comment>
<dbReference type="Pfam" id="PF20663">
    <property type="entry name" value="COG4_N"/>
    <property type="match status" value="1"/>
</dbReference>
<keyword evidence="4" id="KW-0813">Transport</keyword>
<evidence type="ECO:0000256" key="3">
    <source>
        <dbReference type="ARBA" id="ARBA00020975"/>
    </source>
</evidence>
<evidence type="ECO:0000313" key="10">
    <source>
        <dbReference type="EMBL" id="KAF9533336.1"/>
    </source>
</evidence>
<keyword evidence="5" id="KW-0653">Protein transport</keyword>
<reference evidence="10" key="1">
    <citation type="submission" date="2020-11" db="EMBL/GenBank/DDBJ databases">
        <authorList>
            <consortium name="DOE Joint Genome Institute"/>
            <person name="Ahrendt S."/>
            <person name="Riley R."/>
            <person name="Andreopoulos W."/>
            <person name="Labutti K."/>
            <person name="Pangilinan J."/>
            <person name="Ruiz-Duenas F.J."/>
            <person name="Barrasa J.M."/>
            <person name="Sanchez-Garcia M."/>
            <person name="Camarero S."/>
            <person name="Miyauchi S."/>
            <person name="Serrano A."/>
            <person name="Linde D."/>
            <person name="Babiker R."/>
            <person name="Drula E."/>
            <person name="Ayuso-Fernandez I."/>
            <person name="Pacheco R."/>
            <person name="Padilla G."/>
            <person name="Ferreira P."/>
            <person name="Barriuso J."/>
            <person name="Kellner H."/>
            <person name="Castanera R."/>
            <person name="Alfaro M."/>
            <person name="Ramirez L."/>
            <person name="Pisabarro A.G."/>
            <person name="Kuo A."/>
            <person name="Tritt A."/>
            <person name="Lipzen A."/>
            <person name="He G."/>
            <person name="Yan M."/>
            <person name="Ng V."/>
            <person name="Cullen D."/>
            <person name="Martin F."/>
            <person name="Rosso M.-N."/>
            <person name="Henrissat B."/>
            <person name="Hibbett D."/>
            <person name="Martinez A.T."/>
            <person name="Grigoriev I.V."/>
        </authorList>
    </citation>
    <scope>NUCLEOTIDE SEQUENCE</scope>
    <source>
        <strain evidence="10">CBS 506.95</strain>
    </source>
</reference>
<dbReference type="InterPro" id="IPR048680">
    <property type="entry name" value="COG4_N"/>
</dbReference>
<sequence>MSTSMILTPSALVARRDPRALTTLPEILSCLSSFQAEESELSKSLSELLKDRDPIASSLHRLHSLVPQLELLLSDAKGLKKRVTNTAKTADRIGQKVKSLDEEMGRVREASDRVAQVMELKASLVALQTAIENQEWEAATTHCARAMALPTEVVSGPFSETVVPTSDNHLPPSQTLLSARDILLSILRQNFEDASRAKDSSATTRFFKLFPSIGWEKEGLEAYSTFVVELVQRRTPPTTKASSPLYYISSLTSLFEGIAMIVDQHQPVVEKYYGQGKMQSVVFRLLEECDRVTKTLKDTWEEDRAVQRKLTETVMKASSSAQTRRSASMDESPVDLRDIDKILSELAGMIGRWHLFKRFLADALKDENDNQKITQDIHFTDSSIVVHTSSHILFKNLTMDYYIPLEMWYLTTTIEKAHKMSTSDMLQTPITSTTPDDVFYILKSIFSRILSTGSLAGLNHILPKIREVFDHDFVGAIRRKMDDVYRNSGSLNAHSRPDRVEKDNRNAFIVQLNDLDISTSHLERLVRDVADSPSISQHFLEDQQPIVRDQILSLGNLTLRLKSSLRSGVEQLFNQLVRPKMRTFISDMYKDTSYVLDEDGYATADYQDLTRKRFIRGWEALIDGYKDNLCDSNFRIFTSLVLDVLLKPWEKYIMGLKYTELGGVRFDRDLRAITAYLTSQSTFGDVRDKFQRLQQISTLLNLDADEDVDEFYNSSGISWRVGPHEARAIASLKI</sequence>
<evidence type="ECO:0000256" key="8">
    <source>
        <dbReference type="ARBA" id="ARBA00031340"/>
    </source>
</evidence>
<comment type="similarity">
    <text evidence="2">Belongs to the COG4 family.</text>
</comment>
<accession>A0A9P6EP17</accession>
<dbReference type="AlphaFoldDB" id="A0A9P6EP17"/>
<evidence type="ECO:0000256" key="7">
    <source>
        <dbReference type="ARBA" id="ARBA00023136"/>
    </source>
</evidence>
<dbReference type="Pfam" id="PF08318">
    <property type="entry name" value="COG4_m"/>
    <property type="match status" value="1"/>
</dbReference>
<feature type="domain" description="COG4 transport protein middle alpha-helical bundle" evidence="9">
    <location>
        <begin position="176"/>
        <end position="482"/>
    </location>
</feature>
<proteinExistence type="inferred from homology"/>
<dbReference type="InterPro" id="IPR048684">
    <property type="entry name" value="COG4_C"/>
</dbReference>
<dbReference type="Pfam" id="PF20662">
    <property type="entry name" value="COG4_C"/>
    <property type="match status" value="1"/>
</dbReference>
<dbReference type="PANTHER" id="PTHR24016:SF0">
    <property type="entry name" value="CONSERVED OLIGOMERIC GOLGI COMPLEX SUBUNIT 4"/>
    <property type="match status" value="1"/>
</dbReference>
<dbReference type="OrthoDB" id="47059at2759"/>
<evidence type="ECO:0000256" key="6">
    <source>
        <dbReference type="ARBA" id="ARBA00023034"/>
    </source>
</evidence>
<dbReference type="SMART" id="SM00762">
    <property type="entry name" value="Cog4"/>
    <property type="match status" value="1"/>
</dbReference>
<evidence type="ECO:0000256" key="2">
    <source>
        <dbReference type="ARBA" id="ARBA00009215"/>
    </source>
</evidence>
<dbReference type="Proteomes" id="UP000807306">
    <property type="component" value="Unassembled WGS sequence"/>
</dbReference>
<evidence type="ECO:0000256" key="4">
    <source>
        <dbReference type="ARBA" id="ARBA00022448"/>
    </source>
</evidence>
<dbReference type="GO" id="GO:0015031">
    <property type="term" value="P:protein transport"/>
    <property type="evidence" value="ECO:0007669"/>
    <property type="project" value="UniProtKB-KW"/>
</dbReference>
<dbReference type="Gene3D" id="1.10.287.1060">
    <property type="entry name" value="ESAT-6-like"/>
    <property type="match status" value="1"/>
</dbReference>
<comment type="subcellular location">
    <subcellularLocation>
        <location evidence="1">Golgi apparatus membrane</location>
        <topology evidence="1">Peripheral membrane protein</topology>
    </subcellularLocation>
</comment>
<dbReference type="Gene3D" id="1.20.58.1970">
    <property type="match status" value="1"/>
</dbReference>
<evidence type="ECO:0000256" key="1">
    <source>
        <dbReference type="ARBA" id="ARBA00004395"/>
    </source>
</evidence>